<gene>
    <name evidence="4" type="ORF">ACFPM4_04765</name>
</gene>
<evidence type="ECO:0000313" key="4">
    <source>
        <dbReference type="EMBL" id="MFC5464067.1"/>
    </source>
</evidence>
<dbReference type="EMBL" id="JBHSMC010000003">
    <property type="protein sequence ID" value="MFC5464067.1"/>
    <property type="molecule type" value="Genomic_DNA"/>
</dbReference>
<keyword evidence="5" id="KW-1185">Reference proteome</keyword>
<proteinExistence type="predicted"/>
<sequence>MKQILCEKIGEFKMLDVEKPTLEKGHAIIKIKRIGICGTDIHAYNGVQPFFTYPRVLGHELSGVIDEIDSDEESLKAGDKVAIIPYRYCGKCNTCKQGKTNCCPNISVMGVHEDGGMQEYISVPTSHLLQVNDLSLDEAALLEPLAIGAHAVRRGEVNCNQTIAVVGAGPIGLGIMLFAKEVGANIIAVDINENRLKFCHEWLDIKHSVNAIQNPVEAIQQITNGNMVDIVFDATGNKKSMEQSLDFISYGGKVVYVGLTKETIQFHNPDFHKRETTLMGSRNATIEDFLNVYHMLKNSKVSIQRYITHRAPFRHMLEAFPTWVNSDANVIKAMVEL</sequence>
<dbReference type="Proteomes" id="UP001596147">
    <property type="component" value="Unassembled WGS sequence"/>
</dbReference>
<dbReference type="InterPro" id="IPR013149">
    <property type="entry name" value="ADH-like_C"/>
</dbReference>
<reference evidence="5" key="1">
    <citation type="journal article" date="2019" name="Int. J. Syst. Evol. Microbiol.">
        <title>The Global Catalogue of Microorganisms (GCM) 10K type strain sequencing project: providing services to taxonomists for standard genome sequencing and annotation.</title>
        <authorList>
            <consortium name="The Broad Institute Genomics Platform"/>
            <consortium name="The Broad Institute Genome Sequencing Center for Infectious Disease"/>
            <person name="Wu L."/>
            <person name="Ma J."/>
        </authorList>
    </citation>
    <scope>NUCLEOTIDE SEQUENCE [LARGE SCALE GENOMIC DNA]</scope>
    <source>
        <strain evidence="5">CGMCC 1.12237</strain>
    </source>
</reference>
<dbReference type="InterPro" id="IPR050129">
    <property type="entry name" value="Zn_alcohol_dh"/>
</dbReference>
<dbReference type="Gene3D" id="3.90.180.10">
    <property type="entry name" value="Medium-chain alcohol dehydrogenases, catalytic domain"/>
    <property type="match status" value="1"/>
</dbReference>
<dbReference type="SUPFAM" id="SSF51735">
    <property type="entry name" value="NAD(P)-binding Rossmann-fold domains"/>
    <property type="match status" value="1"/>
</dbReference>
<organism evidence="4 5">
    <name type="scientific">Lederbergia graminis</name>
    <dbReference type="NCBI Taxonomy" id="735518"/>
    <lineage>
        <taxon>Bacteria</taxon>
        <taxon>Bacillati</taxon>
        <taxon>Bacillota</taxon>
        <taxon>Bacilli</taxon>
        <taxon>Bacillales</taxon>
        <taxon>Bacillaceae</taxon>
        <taxon>Lederbergia</taxon>
    </lineage>
</organism>
<accession>A0ABW0LGG3</accession>
<dbReference type="Pfam" id="PF08240">
    <property type="entry name" value="ADH_N"/>
    <property type="match status" value="1"/>
</dbReference>
<keyword evidence="1" id="KW-0560">Oxidoreductase</keyword>
<dbReference type="CDD" id="cd08261">
    <property type="entry name" value="Zn_ADH7"/>
    <property type="match status" value="1"/>
</dbReference>
<protein>
    <submittedName>
        <fullName evidence="4">Zinc-binding alcohol dehydrogenase family protein</fullName>
    </submittedName>
</protein>
<feature type="domain" description="Alcohol dehydrogenase-like C-terminal" evidence="2">
    <location>
        <begin position="170"/>
        <end position="296"/>
    </location>
</feature>
<evidence type="ECO:0000256" key="1">
    <source>
        <dbReference type="ARBA" id="ARBA00023002"/>
    </source>
</evidence>
<dbReference type="SUPFAM" id="SSF50129">
    <property type="entry name" value="GroES-like"/>
    <property type="match status" value="1"/>
</dbReference>
<dbReference type="InterPro" id="IPR011032">
    <property type="entry name" value="GroES-like_sf"/>
</dbReference>
<dbReference type="InterPro" id="IPR013154">
    <property type="entry name" value="ADH-like_N"/>
</dbReference>
<dbReference type="PANTHER" id="PTHR43401">
    <property type="entry name" value="L-THREONINE 3-DEHYDROGENASE"/>
    <property type="match status" value="1"/>
</dbReference>
<dbReference type="Gene3D" id="3.40.50.720">
    <property type="entry name" value="NAD(P)-binding Rossmann-like Domain"/>
    <property type="match status" value="1"/>
</dbReference>
<comment type="caution">
    <text evidence="4">The sequence shown here is derived from an EMBL/GenBank/DDBJ whole genome shotgun (WGS) entry which is preliminary data.</text>
</comment>
<dbReference type="Pfam" id="PF00107">
    <property type="entry name" value="ADH_zinc_N"/>
    <property type="match status" value="1"/>
</dbReference>
<evidence type="ECO:0000313" key="5">
    <source>
        <dbReference type="Proteomes" id="UP001596147"/>
    </source>
</evidence>
<dbReference type="InterPro" id="IPR036291">
    <property type="entry name" value="NAD(P)-bd_dom_sf"/>
</dbReference>
<evidence type="ECO:0000259" key="3">
    <source>
        <dbReference type="Pfam" id="PF08240"/>
    </source>
</evidence>
<feature type="domain" description="Alcohol dehydrogenase-like N-terminal" evidence="3">
    <location>
        <begin position="24"/>
        <end position="132"/>
    </location>
</feature>
<name>A0ABW0LGG3_9BACI</name>
<dbReference type="RefSeq" id="WP_382348346.1">
    <property type="nucleotide sequence ID" value="NZ_JBHSMC010000003.1"/>
</dbReference>
<dbReference type="PANTHER" id="PTHR43401:SF3">
    <property type="entry name" value="L-GALACTONATE-5-DEHYDROGENASE"/>
    <property type="match status" value="1"/>
</dbReference>
<evidence type="ECO:0000259" key="2">
    <source>
        <dbReference type="Pfam" id="PF00107"/>
    </source>
</evidence>